<sequence>MPAKPPLPDGYELCNSVNGWHYDPDATRNAHVWADADDRACVAVHEFVDETYAKVIDTRAGAAENLFRLEYDTGDVTGAAYTDAKRAAVCEGVEKAVVWMETTAPEEWSHPEVCEAVFDMPAGYDLERYFHGDRETIVYYARDDVDECPLRGRGDDLEKLTPENAPYLYIHVWNGSGNATVALAPWTHAHGPGSKHPEVMPVVETPSECGLEVAITMARQWAREHADGAIDTDASGQAALERWSA</sequence>
<proteinExistence type="predicted"/>
<dbReference type="EMBL" id="NXNI01000003">
    <property type="protein sequence ID" value="PCR88623.1"/>
    <property type="molecule type" value="Genomic_DNA"/>
</dbReference>
<evidence type="ECO:0000313" key="1">
    <source>
        <dbReference type="EMBL" id="PCR88623.1"/>
    </source>
</evidence>
<dbReference type="Proteomes" id="UP000219689">
    <property type="component" value="Unassembled WGS sequence"/>
</dbReference>
<comment type="caution">
    <text evidence="1">The sequence shown here is derived from an EMBL/GenBank/DDBJ whole genome shotgun (WGS) entry which is preliminary data.</text>
</comment>
<gene>
    <name evidence="1" type="ORF">CP557_21550</name>
</gene>
<reference evidence="1 2" key="1">
    <citation type="submission" date="2017-09" db="EMBL/GenBank/DDBJ databases">
        <title>Genome sequences of Natrinema ejinorence JCM 13890T.</title>
        <authorList>
            <person name="Roh S.W."/>
            <person name="Kim Y.B."/>
            <person name="Kim J.Y."/>
        </authorList>
    </citation>
    <scope>NUCLEOTIDE SEQUENCE [LARGE SCALE GENOMIC DNA]</scope>
    <source>
        <strain evidence="1 2">JCM 13890</strain>
    </source>
</reference>
<organism evidence="1 2">
    <name type="scientific">Natrinema ejinorense</name>
    <dbReference type="NCBI Taxonomy" id="373386"/>
    <lineage>
        <taxon>Archaea</taxon>
        <taxon>Methanobacteriati</taxon>
        <taxon>Methanobacteriota</taxon>
        <taxon>Stenosarchaea group</taxon>
        <taxon>Halobacteria</taxon>
        <taxon>Halobacteriales</taxon>
        <taxon>Natrialbaceae</taxon>
        <taxon>Natrinema</taxon>
    </lineage>
</organism>
<dbReference type="AlphaFoldDB" id="A0A2A5QPG1"/>
<evidence type="ECO:0000313" key="2">
    <source>
        <dbReference type="Proteomes" id="UP000219689"/>
    </source>
</evidence>
<protein>
    <submittedName>
        <fullName evidence="1">Uncharacterized protein</fullName>
    </submittedName>
</protein>
<accession>A0A2A5QPG1</accession>
<keyword evidence="2" id="KW-1185">Reference proteome</keyword>
<dbReference type="RefSeq" id="WP_097382089.1">
    <property type="nucleotide sequence ID" value="NZ_NXNI01000003.1"/>
</dbReference>
<name>A0A2A5QPG1_9EURY</name>
<dbReference type="OrthoDB" id="212292at2157"/>